<name>A0A3G5AHE0_9VIRU</name>
<proteinExistence type="predicted"/>
<sequence>MNPSAIELQTISAPTLFKAPVTGDSLFLNRLVVDGDILTRCIQITSCGYIHQSPQLHSTVRVNNPCANILLADSKRIRRHQTIRFTLQCEDLFNSNIPLISCSDIGLMVSIKRGHHVNQAIVSLLNVSNNDITTDRTILYFFLL</sequence>
<accession>A0A3G5AHE0</accession>
<organism evidence="1">
    <name type="scientific">Sylvanvirus sp</name>
    <dbReference type="NCBI Taxonomy" id="2487774"/>
    <lineage>
        <taxon>Viruses</taxon>
    </lineage>
</organism>
<dbReference type="EMBL" id="MK072510">
    <property type="protein sequence ID" value="AYV86625.1"/>
    <property type="molecule type" value="Genomic_DNA"/>
</dbReference>
<reference evidence="1" key="1">
    <citation type="submission" date="2018-10" db="EMBL/GenBank/DDBJ databases">
        <title>Hidden diversity of soil giant viruses.</title>
        <authorList>
            <person name="Schulz F."/>
            <person name="Alteio L."/>
            <person name="Goudeau D."/>
            <person name="Ryan E.M."/>
            <person name="Malmstrom R.R."/>
            <person name="Blanchard J."/>
            <person name="Woyke T."/>
        </authorList>
    </citation>
    <scope>NUCLEOTIDE SEQUENCE</scope>
    <source>
        <strain evidence="1">SYV1</strain>
    </source>
</reference>
<protein>
    <submittedName>
        <fullName evidence="1">Uncharacterized protein</fullName>
    </submittedName>
</protein>
<gene>
    <name evidence="1" type="ORF">Sylvanvirus4_39</name>
</gene>
<evidence type="ECO:0000313" key="1">
    <source>
        <dbReference type="EMBL" id="AYV86625.1"/>
    </source>
</evidence>